<name>A0A4Z0P5A0_9BACT</name>
<reference evidence="2 3" key="1">
    <citation type="submission" date="2019-04" db="EMBL/GenBank/DDBJ databases">
        <authorList>
            <person name="Feng G."/>
            <person name="Zhang J."/>
            <person name="Zhu H."/>
        </authorList>
    </citation>
    <scope>NUCLEOTIDE SEQUENCE [LARGE SCALE GENOMIC DNA]</scope>
    <source>
        <strain evidence="2 3">92R-1</strain>
    </source>
</reference>
<protein>
    <submittedName>
        <fullName evidence="2">Uncharacterized protein</fullName>
    </submittedName>
</protein>
<feature type="region of interest" description="Disordered" evidence="1">
    <location>
        <begin position="116"/>
        <end position="135"/>
    </location>
</feature>
<accession>A0A4Z0P5A0</accession>
<evidence type="ECO:0000256" key="1">
    <source>
        <dbReference type="SAM" id="MobiDB-lite"/>
    </source>
</evidence>
<keyword evidence="3" id="KW-1185">Reference proteome</keyword>
<dbReference type="Proteomes" id="UP000298337">
    <property type="component" value="Unassembled WGS sequence"/>
</dbReference>
<sequence>MSDLAIRGYGKLTILEAERPFSVGTTVQGRILCEMRGIELAEYRGLMATLFDSNGAIQDQDLLRDWLLSSLKAGARRDKVAFEVEEDEWLFAVDELPATEWQRFFAVVAALNQTAPGDPPAGNAAGQPVNKTKTK</sequence>
<dbReference type="AlphaFoldDB" id="A0A4Z0P5A0"/>
<proteinExistence type="predicted"/>
<dbReference type="RefSeq" id="WP_135435869.1">
    <property type="nucleotide sequence ID" value="NZ_SRLA01000004.1"/>
</dbReference>
<evidence type="ECO:0000313" key="3">
    <source>
        <dbReference type="Proteomes" id="UP000298337"/>
    </source>
</evidence>
<dbReference type="EMBL" id="SRLA01000004">
    <property type="protein sequence ID" value="TGE05556.1"/>
    <property type="molecule type" value="Genomic_DNA"/>
</dbReference>
<gene>
    <name evidence="2" type="ORF">EU556_19850</name>
</gene>
<evidence type="ECO:0000313" key="2">
    <source>
        <dbReference type="EMBL" id="TGE05556.1"/>
    </source>
</evidence>
<organism evidence="2 3">
    <name type="scientific">Hymenobacter fodinae</name>
    <dbReference type="NCBI Taxonomy" id="2510796"/>
    <lineage>
        <taxon>Bacteria</taxon>
        <taxon>Pseudomonadati</taxon>
        <taxon>Bacteroidota</taxon>
        <taxon>Cytophagia</taxon>
        <taxon>Cytophagales</taxon>
        <taxon>Hymenobacteraceae</taxon>
        <taxon>Hymenobacter</taxon>
    </lineage>
</organism>
<dbReference type="OrthoDB" id="9938081at2"/>
<comment type="caution">
    <text evidence="2">The sequence shown here is derived from an EMBL/GenBank/DDBJ whole genome shotgun (WGS) entry which is preliminary data.</text>
</comment>